<feature type="transmembrane region" description="Helical" evidence="1">
    <location>
        <begin position="372"/>
        <end position="397"/>
    </location>
</feature>
<sequence>MAMASLIVVMVSTLFHTYFNTIESSAQSSFGCYDSQVAVQNSQVISVLTREQKNHRAVAVTHDQATLISASHQRALQLNVVYVSANARKERIIQGRYPHQSGEVTVSAHAANILHVRPRDKISLRTSDGEKYKVIVSGISINAAHASENLAVVNLPRYFDGHQANVWLINDNLKSVEPYGSDGSMSWASSTGYLRQVVDAASGSSLKTLKFVQYSAFMLVFMLIVAFIFADRRRLQERRDLLIHLGDTVGIAAHTVALSDTVLTLIASACGAGIGCSVMAVWFRQIGELFDHVWDSIDVSYMVSFGLGTSIALTIVVYISESAVAYVRKLKCKSSSGISHVAAWIIWGTIGTLVTLVLVALRQILILRNGHYAAMLVGSVSVSACVLGVIALSLHQYKTLQGLSRKTIWVRYFSLVLTFIVCFYASMYMSFTSYSINGIRGLAPDSDGYISAKDISEDTIKQLDKKFPDVMHSADVFYKPDESLGQVRVISDSDKEVECVNNAMREHTRFDMCDFNILTSVVIAKNGTAAETLADSAPPETVKDGTSHVIVLVNNAGVYTVGNHMLAHGIRPSKTLKYDFLRSMVVAENGPAYKELGLHTSSVADVYIPHIYNYPSEEINALRSLILIQAPYTLLQESDSAEFRDMQTNASARILAAIMVTLIAYVVSLTAWRSEQRQVRLFARAQGVGPWSRFLMIMPLVVPFMCVIICAVVLGHLASLDYIPIIMSRGISVSRGTAWSITGVGIIAPLLSIVRELHCLVVE</sequence>
<name>A0ABW2Y1P8_9BIFI</name>
<keyword evidence="3" id="KW-1185">Reference proteome</keyword>
<evidence type="ECO:0008006" key="4">
    <source>
        <dbReference type="Google" id="ProtNLM"/>
    </source>
</evidence>
<keyword evidence="1" id="KW-1133">Transmembrane helix</keyword>
<gene>
    <name evidence="2" type="ORF">ACFQY8_00215</name>
</gene>
<dbReference type="Proteomes" id="UP001597036">
    <property type="component" value="Unassembled WGS sequence"/>
</dbReference>
<feature type="transmembrane region" description="Helical" evidence="1">
    <location>
        <begin position="737"/>
        <end position="754"/>
    </location>
</feature>
<feature type="transmembrane region" description="Helical" evidence="1">
    <location>
        <begin position="262"/>
        <end position="283"/>
    </location>
</feature>
<feature type="transmembrane region" description="Helical" evidence="1">
    <location>
        <begin position="299"/>
        <end position="320"/>
    </location>
</feature>
<accession>A0ABW2Y1P8</accession>
<reference evidence="3" key="1">
    <citation type="journal article" date="2019" name="Int. J. Syst. Evol. Microbiol.">
        <title>The Global Catalogue of Microorganisms (GCM) 10K type strain sequencing project: providing services to taxonomists for standard genome sequencing and annotation.</title>
        <authorList>
            <consortium name="The Broad Institute Genomics Platform"/>
            <consortium name="The Broad Institute Genome Sequencing Center for Infectious Disease"/>
            <person name="Wu L."/>
            <person name="Ma J."/>
        </authorList>
    </citation>
    <scope>NUCLEOTIDE SEQUENCE [LARGE SCALE GENOMIC DNA]</scope>
    <source>
        <strain evidence="3">CCM 8604</strain>
    </source>
</reference>
<evidence type="ECO:0000313" key="3">
    <source>
        <dbReference type="Proteomes" id="UP001597036"/>
    </source>
</evidence>
<feature type="transmembrane region" description="Helical" evidence="1">
    <location>
        <begin position="409"/>
        <end position="431"/>
    </location>
</feature>
<feature type="transmembrane region" description="Helical" evidence="1">
    <location>
        <begin position="211"/>
        <end position="230"/>
    </location>
</feature>
<organism evidence="2 3">
    <name type="scientific">Alloscardovia venturai</name>
    <dbReference type="NCBI Taxonomy" id="1769421"/>
    <lineage>
        <taxon>Bacteria</taxon>
        <taxon>Bacillati</taxon>
        <taxon>Actinomycetota</taxon>
        <taxon>Actinomycetes</taxon>
        <taxon>Bifidobacteriales</taxon>
        <taxon>Bifidobacteriaceae</taxon>
        <taxon>Alloscardovia</taxon>
    </lineage>
</organism>
<evidence type="ECO:0000256" key="1">
    <source>
        <dbReference type="SAM" id="Phobius"/>
    </source>
</evidence>
<proteinExistence type="predicted"/>
<comment type="caution">
    <text evidence="2">The sequence shown here is derived from an EMBL/GenBank/DDBJ whole genome shotgun (WGS) entry which is preliminary data.</text>
</comment>
<feature type="transmembrane region" description="Helical" evidence="1">
    <location>
        <begin position="654"/>
        <end position="673"/>
    </location>
</feature>
<evidence type="ECO:0000313" key="2">
    <source>
        <dbReference type="EMBL" id="MFD0704182.1"/>
    </source>
</evidence>
<dbReference type="RefSeq" id="WP_377937482.1">
    <property type="nucleotide sequence ID" value="NZ_JBHTHQ010000005.1"/>
</dbReference>
<protein>
    <recommendedName>
        <fullName evidence="4">ABC transporter permease</fullName>
    </recommendedName>
</protein>
<keyword evidence="1" id="KW-0472">Membrane</keyword>
<dbReference type="EMBL" id="JBHTHQ010000005">
    <property type="protein sequence ID" value="MFD0704182.1"/>
    <property type="molecule type" value="Genomic_DNA"/>
</dbReference>
<feature type="transmembrane region" description="Helical" evidence="1">
    <location>
        <begin position="694"/>
        <end position="717"/>
    </location>
</feature>
<feature type="transmembrane region" description="Helical" evidence="1">
    <location>
        <begin position="341"/>
        <end position="366"/>
    </location>
</feature>
<keyword evidence="1" id="KW-0812">Transmembrane</keyword>